<dbReference type="Proteomes" id="UP001487740">
    <property type="component" value="Unassembled WGS sequence"/>
</dbReference>
<dbReference type="EMBL" id="JARAKH010000032">
    <property type="protein sequence ID" value="KAK8385785.1"/>
    <property type="molecule type" value="Genomic_DNA"/>
</dbReference>
<dbReference type="AlphaFoldDB" id="A0AAW0TG71"/>
<comment type="caution">
    <text evidence="1">The sequence shown here is derived from an EMBL/GenBank/DDBJ whole genome shotgun (WGS) entry which is preliminary data.</text>
</comment>
<gene>
    <name evidence="1" type="ORF">O3P69_016513</name>
</gene>
<reference evidence="1 2" key="1">
    <citation type="submission" date="2023-03" db="EMBL/GenBank/DDBJ databases">
        <title>High-quality genome of Scylla paramamosain provides insights in environmental adaptation.</title>
        <authorList>
            <person name="Zhang L."/>
        </authorList>
    </citation>
    <scope>NUCLEOTIDE SEQUENCE [LARGE SCALE GENOMIC DNA]</scope>
    <source>
        <strain evidence="1">LZ_2023a</strain>
        <tissue evidence="1">Muscle</tissue>
    </source>
</reference>
<organism evidence="1 2">
    <name type="scientific">Scylla paramamosain</name>
    <name type="common">Mud crab</name>
    <dbReference type="NCBI Taxonomy" id="85552"/>
    <lineage>
        <taxon>Eukaryota</taxon>
        <taxon>Metazoa</taxon>
        <taxon>Ecdysozoa</taxon>
        <taxon>Arthropoda</taxon>
        <taxon>Crustacea</taxon>
        <taxon>Multicrustacea</taxon>
        <taxon>Malacostraca</taxon>
        <taxon>Eumalacostraca</taxon>
        <taxon>Eucarida</taxon>
        <taxon>Decapoda</taxon>
        <taxon>Pleocyemata</taxon>
        <taxon>Brachyura</taxon>
        <taxon>Eubrachyura</taxon>
        <taxon>Portunoidea</taxon>
        <taxon>Portunidae</taxon>
        <taxon>Portuninae</taxon>
        <taxon>Scylla</taxon>
    </lineage>
</organism>
<accession>A0AAW0TG71</accession>
<keyword evidence="2" id="KW-1185">Reference proteome</keyword>
<proteinExistence type="predicted"/>
<name>A0AAW0TG71_SCYPA</name>
<protein>
    <submittedName>
        <fullName evidence="1">Uncharacterized protein</fullName>
    </submittedName>
</protein>
<sequence length="66" mass="7328">MKALETQRHDGVSLERNILTASSRKEPRYRLASGAGTGNCLRVCSWEGRNSFAEVVDCKEAREASE</sequence>
<evidence type="ECO:0000313" key="2">
    <source>
        <dbReference type="Proteomes" id="UP001487740"/>
    </source>
</evidence>
<evidence type="ECO:0000313" key="1">
    <source>
        <dbReference type="EMBL" id="KAK8385785.1"/>
    </source>
</evidence>